<comment type="similarity">
    <text evidence="8">Belongs to the two pore domain potassium channel (TC 1.A.1.8) family.</text>
</comment>
<feature type="transmembrane region" description="Helical" evidence="10">
    <location>
        <begin position="723"/>
        <end position="742"/>
    </location>
</feature>
<evidence type="ECO:0000256" key="7">
    <source>
        <dbReference type="ARBA" id="ARBA00023303"/>
    </source>
</evidence>
<dbReference type="PANTHER" id="PTHR11003">
    <property type="entry name" value="POTASSIUM CHANNEL, SUBFAMILY K"/>
    <property type="match status" value="1"/>
</dbReference>
<name>A0A060S737_PYCCI</name>
<dbReference type="OrthoDB" id="297496at2759"/>
<feature type="transmembrane region" description="Helical" evidence="10">
    <location>
        <begin position="198"/>
        <end position="223"/>
    </location>
</feature>
<reference evidence="12" key="1">
    <citation type="submission" date="2014-01" db="EMBL/GenBank/DDBJ databases">
        <title>The genome of the white-rot fungus Pycnoporus cinnabarinus: a basidiomycete model with a versatile arsenal for lignocellulosic biomass breakdown.</title>
        <authorList>
            <person name="Levasseur A."/>
            <person name="Lomascolo A."/>
            <person name="Ruiz-Duenas F.J."/>
            <person name="Uzan E."/>
            <person name="Piumi F."/>
            <person name="Kues U."/>
            <person name="Ram A.F.J."/>
            <person name="Murat C."/>
            <person name="Haon M."/>
            <person name="Benoit I."/>
            <person name="Arfi Y."/>
            <person name="Chevret D."/>
            <person name="Drula E."/>
            <person name="Kwon M.J."/>
            <person name="Gouret P."/>
            <person name="Lesage-Meessen L."/>
            <person name="Lombard V."/>
            <person name="Mariette J."/>
            <person name="Noirot C."/>
            <person name="Park J."/>
            <person name="Patyshakuliyeva A."/>
            <person name="Wieneger R.A.B."/>
            <person name="Wosten H.A.B."/>
            <person name="Martin F."/>
            <person name="Coutinho P.M."/>
            <person name="de Vries R."/>
            <person name="Martinez A.T."/>
            <person name="Klopp C."/>
            <person name="Pontarotti P."/>
            <person name="Henrissat B."/>
            <person name="Record E."/>
        </authorList>
    </citation>
    <scope>NUCLEOTIDE SEQUENCE [LARGE SCALE GENOMIC DNA]</scope>
    <source>
        <strain evidence="12">BRFM137</strain>
    </source>
</reference>
<dbReference type="HOGENOM" id="CLU_009214_0_0_1"/>
<dbReference type="InterPro" id="IPR003280">
    <property type="entry name" value="2pore_dom_K_chnl"/>
</dbReference>
<dbReference type="Proteomes" id="UP000029665">
    <property type="component" value="Unassembled WGS sequence"/>
</dbReference>
<evidence type="ECO:0000256" key="5">
    <source>
        <dbReference type="ARBA" id="ARBA00023065"/>
    </source>
</evidence>
<gene>
    <name evidence="12" type="ORF">BN946_scf184774.g13</name>
</gene>
<evidence type="ECO:0000256" key="6">
    <source>
        <dbReference type="ARBA" id="ARBA00023136"/>
    </source>
</evidence>
<evidence type="ECO:0000313" key="12">
    <source>
        <dbReference type="EMBL" id="CDO70185.1"/>
    </source>
</evidence>
<dbReference type="EMBL" id="CCBP010000071">
    <property type="protein sequence ID" value="CDO70185.1"/>
    <property type="molecule type" value="Genomic_DNA"/>
</dbReference>
<dbReference type="GO" id="GO:0005886">
    <property type="term" value="C:plasma membrane"/>
    <property type="evidence" value="ECO:0007669"/>
    <property type="project" value="TreeGrafter"/>
</dbReference>
<feature type="transmembrane region" description="Helical" evidence="10">
    <location>
        <begin position="170"/>
        <end position="191"/>
    </location>
</feature>
<feature type="compositionally biased region" description="Basic and acidic residues" evidence="9">
    <location>
        <begin position="796"/>
        <end position="809"/>
    </location>
</feature>
<feature type="domain" description="Potassium channel" evidence="11">
    <location>
        <begin position="282"/>
        <end position="354"/>
    </location>
</feature>
<keyword evidence="4 10" id="KW-1133">Transmembrane helix</keyword>
<feature type="compositionally biased region" description="Polar residues" evidence="9">
    <location>
        <begin position="1017"/>
        <end position="1029"/>
    </location>
</feature>
<dbReference type="GO" id="GO:0015271">
    <property type="term" value="F:outward rectifier potassium channel activity"/>
    <property type="evidence" value="ECO:0007669"/>
    <property type="project" value="TreeGrafter"/>
</dbReference>
<dbReference type="STRING" id="5643.A0A060S737"/>
<dbReference type="GO" id="GO:0022841">
    <property type="term" value="F:potassium ion leak channel activity"/>
    <property type="evidence" value="ECO:0007669"/>
    <property type="project" value="TreeGrafter"/>
</dbReference>
<evidence type="ECO:0000256" key="8">
    <source>
        <dbReference type="RuleBase" id="RU003857"/>
    </source>
</evidence>
<feature type="compositionally biased region" description="Basic and acidic residues" evidence="9">
    <location>
        <begin position="770"/>
        <end position="786"/>
    </location>
</feature>
<comment type="subcellular location">
    <subcellularLocation>
        <location evidence="1">Membrane</location>
        <topology evidence="1">Multi-pass membrane protein</topology>
    </subcellularLocation>
</comment>
<evidence type="ECO:0000256" key="3">
    <source>
        <dbReference type="ARBA" id="ARBA00022692"/>
    </source>
</evidence>
<feature type="transmembrane region" description="Helical" evidence="10">
    <location>
        <begin position="329"/>
        <end position="351"/>
    </location>
</feature>
<evidence type="ECO:0000256" key="9">
    <source>
        <dbReference type="SAM" id="MobiDB-lite"/>
    </source>
</evidence>
<feature type="region of interest" description="Disordered" evidence="9">
    <location>
        <begin position="956"/>
        <end position="1029"/>
    </location>
</feature>
<feature type="region of interest" description="Disordered" evidence="9">
    <location>
        <begin position="579"/>
        <end position="627"/>
    </location>
</feature>
<keyword evidence="6 10" id="KW-0472">Membrane</keyword>
<feature type="transmembrane region" description="Helical" evidence="10">
    <location>
        <begin position="692"/>
        <end position="711"/>
    </location>
</feature>
<proteinExistence type="inferred from homology"/>
<keyword evidence="13" id="KW-1185">Reference proteome</keyword>
<feature type="transmembrane region" description="Helical" evidence="10">
    <location>
        <begin position="235"/>
        <end position="258"/>
    </location>
</feature>
<dbReference type="SUPFAM" id="SSF81324">
    <property type="entry name" value="Voltage-gated potassium channels"/>
    <property type="match status" value="2"/>
</dbReference>
<feature type="compositionally biased region" description="Basic and acidic residues" evidence="9">
    <location>
        <begin position="22"/>
        <end position="49"/>
    </location>
</feature>
<evidence type="ECO:0000256" key="4">
    <source>
        <dbReference type="ARBA" id="ARBA00022989"/>
    </source>
</evidence>
<dbReference type="PANTHER" id="PTHR11003:SF342">
    <property type="entry name" value="OUTWARD-RECTIFIER POTASSIUM CHANNEL TOK1"/>
    <property type="match status" value="1"/>
</dbReference>
<dbReference type="Gene3D" id="1.10.287.70">
    <property type="match status" value="2"/>
</dbReference>
<protein>
    <recommendedName>
        <fullName evidence="11">Potassium channel domain-containing protein</fullName>
    </recommendedName>
</protein>
<comment type="caution">
    <text evidence="12">The sequence shown here is derived from an EMBL/GenBank/DDBJ whole genome shotgun (WGS) entry which is preliminary data.</text>
</comment>
<evidence type="ECO:0000256" key="2">
    <source>
        <dbReference type="ARBA" id="ARBA00022448"/>
    </source>
</evidence>
<keyword evidence="3 8" id="KW-0812">Transmembrane</keyword>
<feature type="transmembrane region" description="Helical" evidence="10">
    <location>
        <begin position="279"/>
        <end position="301"/>
    </location>
</feature>
<feature type="region of interest" description="Disordered" evidence="9">
    <location>
        <begin position="770"/>
        <end position="826"/>
    </location>
</feature>
<dbReference type="CDD" id="cd00637">
    <property type="entry name" value="7tm_classA_rhodopsin-like"/>
    <property type="match status" value="1"/>
</dbReference>
<dbReference type="AlphaFoldDB" id="A0A060S737"/>
<evidence type="ECO:0000313" key="13">
    <source>
        <dbReference type="Proteomes" id="UP000029665"/>
    </source>
</evidence>
<keyword evidence="5 8" id="KW-0406">Ion transport</keyword>
<dbReference type="InterPro" id="IPR013099">
    <property type="entry name" value="K_chnl_dom"/>
</dbReference>
<feature type="transmembrane region" description="Helical" evidence="10">
    <location>
        <begin position="664"/>
        <end position="686"/>
    </location>
</feature>
<sequence length="1029" mass="114597">MGLFGAPLLLLPILLNRRKSRPHYDPEKADGSNDDSRRSQRSEHHDQDGQAHAQGILSTNTPYRGIRRIYHQSGAQTSTTPRDGNGSSDDLTLAGESLFSRIKSYLWPTDNNSNDIDKITPNYRWTPILTGIVIPFSILLEIPGLTERWYIRTENHTTVETRKNPVILEVGMAISITCAVLANVALVLRFLEKRVQTVTLVCIVALTVHDLINIVAVTVFGIEHRFDDGFTYGEAFWMTLCSTIASTVSNISLIVDFIRTPDFSRRGSGLTRKQRSLMIVFIVLLVYIAFGALINSILLHLPFINGLYFSVVSIETIGFGDIVPHSTGARVWTCFYILFGVINVGVVIAMFRETALEAMEVEYRRRMRKSRRRRRDARRFRLWEARWQRAVEFRLRDAGLPVWVSDIDEGGEDGRGLRFLDIVPSVRKRLPLMKRLGTTIRRTATLTSVEAHPTGHHGMHLNVNALSNAQLEEAALEAGVPLDMFLDLGERRKHGRADRSGIENPPPAQHEEQIAPALSRAHAAQAFRDNIVSGWPSHPQTPTHAQIGRMAAMLTKFAVSVAGRHAHAPQLLPDAMNEAGRDAEGESDHGIDQALGSPSEQPSADGPGKERVAKEHEQATSSLNVKHHSATKWLKEFSRVPSERPAWTYENFVNGVEAEETKVYYVKLSIAFLLFFLFWTVGSGIFSATEGWPYGTAMYFCFCAFVTTGYGDFAPVTPAGRSVFVVWSLLGVGTLTIVVSVLQEASSSRYKSALHSRVFDKAVKKYRKRNLQEHKQRPRTVFKDTSQHTAAQNGSSRRDRPADGTRRTDSSGLAEDTAEGKPLNERLKETEELAQRTLEALPGEIVRGAHTFQEYMQYFVSSASDIAYDENEEDADGVAKVPPDMRKLLDELADMEHINERVKSEILQDEDARKTLFMLSLERSLKKMVTSAESALAALAQRDALAAMASAQKHAASKSASATEGPPTGDAVEDGARSESPLPVPRTQSEPMQPLHQRRKRRAADLQHRRHGLENLDTLSSSSDTAESP</sequence>
<feature type="compositionally biased region" description="Basic and acidic residues" evidence="9">
    <location>
        <begin position="579"/>
        <end position="591"/>
    </location>
</feature>
<organism evidence="12 13">
    <name type="scientific">Pycnoporus cinnabarinus</name>
    <name type="common">Cinnabar-red polypore</name>
    <name type="synonym">Trametes cinnabarina</name>
    <dbReference type="NCBI Taxonomy" id="5643"/>
    <lineage>
        <taxon>Eukaryota</taxon>
        <taxon>Fungi</taxon>
        <taxon>Dikarya</taxon>
        <taxon>Basidiomycota</taxon>
        <taxon>Agaricomycotina</taxon>
        <taxon>Agaricomycetes</taxon>
        <taxon>Polyporales</taxon>
        <taxon>Polyporaceae</taxon>
        <taxon>Trametes</taxon>
    </lineage>
</organism>
<dbReference type="Pfam" id="PF07885">
    <property type="entry name" value="Ion_trans_2"/>
    <property type="match status" value="2"/>
</dbReference>
<feature type="region of interest" description="Disordered" evidence="9">
    <location>
        <begin position="21"/>
        <end position="58"/>
    </location>
</feature>
<dbReference type="OMA" id="RWYIRTE"/>
<feature type="compositionally biased region" description="Basic and acidic residues" evidence="9">
    <location>
        <begin position="607"/>
        <end position="618"/>
    </location>
</feature>
<evidence type="ECO:0000259" key="11">
    <source>
        <dbReference type="Pfam" id="PF07885"/>
    </source>
</evidence>
<keyword evidence="7 8" id="KW-0407">Ion channel</keyword>
<dbReference type="GO" id="GO:0030322">
    <property type="term" value="P:stabilization of membrane potential"/>
    <property type="evidence" value="ECO:0007669"/>
    <property type="project" value="TreeGrafter"/>
</dbReference>
<dbReference type="PRINTS" id="PR01333">
    <property type="entry name" value="2POREKCHANEL"/>
</dbReference>
<feature type="domain" description="Potassium channel" evidence="11">
    <location>
        <begin position="675"/>
        <end position="744"/>
    </location>
</feature>
<accession>A0A060S737</accession>
<evidence type="ECO:0000256" key="1">
    <source>
        <dbReference type="ARBA" id="ARBA00004141"/>
    </source>
</evidence>
<keyword evidence="2 8" id="KW-0813">Transport</keyword>
<evidence type="ECO:0000256" key="10">
    <source>
        <dbReference type="SAM" id="Phobius"/>
    </source>
</evidence>